<dbReference type="GO" id="GO:0008270">
    <property type="term" value="F:zinc ion binding"/>
    <property type="evidence" value="ECO:0007669"/>
    <property type="project" value="UniProtKB-KW"/>
</dbReference>
<feature type="domain" description="C3H1-type" evidence="5">
    <location>
        <begin position="1"/>
        <end position="25"/>
    </location>
</feature>
<dbReference type="Gene3D" id="4.10.1000.10">
    <property type="entry name" value="Zinc finger, CCCH-type"/>
    <property type="match status" value="1"/>
</dbReference>
<feature type="zinc finger region" description="C3H1-type" evidence="4">
    <location>
        <begin position="1"/>
        <end position="25"/>
    </location>
</feature>
<evidence type="ECO:0000259" key="5">
    <source>
        <dbReference type="PROSITE" id="PS50103"/>
    </source>
</evidence>
<gene>
    <name evidence="6" type="ORF">BDV35DRAFT_374798</name>
</gene>
<dbReference type="EMBL" id="ML734794">
    <property type="protein sequence ID" value="KAB8240037.1"/>
    <property type="molecule type" value="Genomic_DNA"/>
</dbReference>
<evidence type="ECO:0000256" key="4">
    <source>
        <dbReference type="PROSITE-ProRule" id="PRU00723"/>
    </source>
</evidence>
<name>A0A5N6GE01_ASPFL</name>
<evidence type="ECO:0000256" key="2">
    <source>
        <dbReference type="ARBA" id="ARBA00022771"/>
    </source>
</evidence>
<dbReference type="InterPro" id="IPR000571">
    <property type="entry name" value="Znf_CCCH"/>
</dbReference>
<evidence type="ECO:0000313" key="6">
    <source>
        <dbReference type="EMBL" id="KAB8240037.1"/>
    </source>
</evidence>
<protein>
    <recommendedName>
        <fullName evidence="5">C3H1-type domain-containing protein</fullName>
    </recommendedName>
</protein>
<dbReference type="InterPro" id="IPR036855">
    <property type="entry name" value="Znf_CCCH_sf"/>
</dbReference>
<keyword evidence="2 4" id="KW-0863">Zinc-finger</keyword>
<evidence type="ECO:0000256" key="3">
    <source>
        <dbReference type="ARBA" id="ARBA00022833"/>
    </source>
</evidence>
<organism evidence="6">
    <name type="scientific">Aspergillus flavus</name>
    <dbReference type="NCBI Taxonomy" id="5059"/>
    <lineage>
        <taxon>Eukaryota</taxon>
        <taxon>Fungi</taxon>
        <taxon>Dikarya</taxon>
        <taxon>Ascomycota</taxon>
        <taxon>Pezizomycotina</taxon>
        <taxon>Eurotiomycetes</taxon>
        <taxon>Eurotiomycetidae</taxon>
        <taxon>Eurotiales</taxon>
        <taxon>Aspergillaceae</taxon>
        <taxon>Aspergillus</taxon>
        <taxon>Aspergillus subgen. Circumdati</taxon>
    </lineage>
</organism>
<keyword evidence="1 4" id="KW-0479">Metal-binding</keyword>
<dbReference type="Proteomes" id="UP000325434">
    <property type="component" value="Unassembled WGS sequence"/>
</dbReference>
<accession>A0A5N6GE01</accession>
<dbReference type="AlphaFoldDB" id="A0A5N6GE01"/>
<keyword evidence="3 4" id="KW-0862">Zinc</keyword>
<dbReference type="PROSITE" id="PS50103">
    <property type="entry name" value="ZF_C3H1"/>
    <property type="match status" value="1"/>
</dbReference>
<reference evidence="6" key="1">
    <citation type="submission" date="2019-04" db="EMBL/GenBank/DDBJ databases">
        <title>Friends and foes A comparative genomics study of 23 Aspergillus species from section Flavi.</title>
        <authorList>
            <consortium name="DOE Joint Genome Institute"/>
            <person name="Kjaerbolling I."/>
            <person name="Vesth T."/>
            <person name="Frisvad J.C."/>
            <person name="Nybo J.L."/>
            <person name="Theobald S."/>
            <person name="Kildgaard S."/>
            <person name="Isbrandt T."/>
            <person name="Kuo A."/>
            <person name="Sato A."/>
            <person name="Lyhne E.K."/>
            <person name="Kogle M.E."/>
            <person name="Wiebenga A."/>
            <person name="Kun R.S."/>
            <person name="Lubbers R.J."/>
            <person name="Makela M.R."/>
            <person name="Barry K."/>
            <person name="Chovatia M."/>
            <person name="Clum A."/>
            <person name="Daum C."/>
            <person name="Haridas S."/>
            <person name="He G."/>
            <person name="LaButti K."/>
            <person name="Lipzen A."/>
            <person name="Mondo S."/>
            <person name="Riley R."/>
            <person name="Salamov A."/>
            <person name="Simmons B.A."/>
            <person name="Magnuson J.K."/>
            <person name="Henrissat B."/>
            <person name="Mortensen U.H."/>
            <person name="Larsen T.O."/>
            <person name="Devries R.P."/>
            <person name="Grigoriev I.V."/>
            <person name="Machida M."/>
            <person name="Baker S.E."/>
            <person name="Andersen M.R."/>
        </authorList>
    </citation>
    <scope>NUCLEOTIDE SEQUENCE [LARGE SCALE GENOMIC DNA]</scope>
    <source>
        <strain evidence="6">CBS 121.62</strain>
    </source>
</reference>
<dbReference type="SMART" id="SM00356">
    <property type="entry name" value="ZnF_C3H1"/>
    <property type="match status" value="1"/>
</dbReference>
<proteinExistence type="predicted"/>
<dbReference type="Pfam" id="PF18345">
    <property type="entry name" value="zf_CCCH_4"/>
    <property type="match status" value="1"/>
</dbReference>
<sequence length="135" mass="15587">MVVCVFFQRGRCKFGDRCKFEHTVCKSDERSTRSFQALDLKIMLIPHDGTAVRRETHIFDPDGEVNIILQCPEYHFAPWNDHEEPPTQGPPAEEPPVEEPVIFKEQLEEVCTSIVLYNKWEKGGNEQTKLTIPKS</sequence>
<evidence type="ECO:0000256" key="1">
    <source>
        <dbReference type="ARBA" id="ARBA00022723"/>
    </source>
</evidence>
<dbReference type="SUPFAM" id="SSF90229">
    <property type="entry name" value="CCCH zinc finger"/>
    <property type="match status" value="1"/>
</dbReference>